<dbReference type="KEGG" id="amq:AMETH_3121"/>
<reference evidence="2 3" key="1">
    <citation type="submission" date="2014-07" db="EMBL/GenBank/DDBJ databases">
        <title>Whole Genome Sequence of the Amycolatopsis methanolica 239.</title>
        <authorList>
            <person name="Tang B."/>
        </authorList>
    </citation>
    <scope>NUCLEOTIDE SEQUENCE [LARGE SCALE GENOMIC DNA]</scope>
    <source>
        <strain evidence="2 3">239</strain>
    </source>
</reference>
<dbReference type="Proteomes" id="UP000062973">
    <property type="component" value="Chromosome"/>
</dbReference>
<sequence length="38" mass="4596">MNSVFSLGVPFFVYVLFSVLWVVLYFCWAYTRRDREGK</sequence>
<dbReference type="AlphaFoldDB" id="A0A076MQP4"/>
<keyword evidence="1" id="KW-0812">Transmembrane</keyword>
<dbReference type="HOGENOM" id="CLU_3323713_0_0_11"/>
<keyword evidence="1" id="KW-0472">Membrane</keyword>
<gene>
    <name evidence="2" type="ORF">AMETH_3121</name>
</gene>
<dbReference type="PATRIC" id="fig|1068978.7.peg.3333"/>
<name>A0A076MQP4_AMYME</name>
<keyword evidence="1" id="KW-1133">Transmembrane helix</keyword>
<protein>
    <submittedName>
        <fullName evidence="2">Uncharacterized protein</fullName>
    </submittedName>
</protein>
<proteinExistence type="predicted"/>
<evidence type="ECO:0000256" key="1">
    <source>
        <dbReference type="SAM" id="Phobius"/>
    </source>
</evidence>
<evidence type="ECO:0000313" key="3">
    <source>
        <dbReference type="Proteomes" id="UP000062973"/>
    </source>
</evidence>
<accession>A0A076MQP4</accession>
<feature type="transmembrane region" description="Helical" evidence="1">
    <location>
        <begin position="12"/>
        <end position="31"/>
    </location>
</feature>
<dbReference type="EMBL" id="CP009110">
    <property type="protein sequence ID" value="AIJ23213.1"/>
    <property type="molecule type" value="Genomic_DNA"/>
</dbReference>
<evidence type="ECO:0000313" key="2">
    <source>
        <dbReference type="EMBL" id="AIJ23213.1"/>
    </source>
</evidence>
<organism evidence="2 3">
    <name type="scientific">Amycolatopsis methanolica 239</name>
    <dbReference type="NCBI Taxonomy" id="1068978"/>
    <lineage>
        <taxon>Bacteria</taxon>
        <taxon>Bacillati</taxon>
        <taxon>Actinomycetota</taxon>
        <taxon>Actinomycetes</taxon>
        <taxon>Pseudonocardiales</taxon>
        <taxon>Pseudonocardiaceae</taxon>
        <taxon>Amycolatopsis</taxon>
        <taxon>Amycolatopsis methanolica group</taxon>
    </lineage>
</organism>
<keyword evidence="3" id="KW-1185">Reference proteome</keyword>